<evidence type="ECO:0000256" key="5">
    <source>
        <dbReference type="ARBA" id="ARBA00022691"/>
    </source>
</evidence>
<dbReference type="PANTHER" id="PTHR43648:SF1">
    <property type="entry name" value="ELECTRON TRANSFER FLAVOPROTEIN BETA SUBUNIT LYSINE METHYLTRANSFERASE"/>
    <property type="match status" value="1"/>
</dbReference>
<dbReference type="GO" id="GO:0005737">
    <property type="term" value="C:cytoplasm"/>
    <property type="evidence" value="ECO:0007669"/>
    <property type="project" value="UniProtKB-SubCell"/>
</dbReference>
<dbReference type="CDD" id="cd02440">
    <property type="entry name" value="AdoMet_MTases"/>
    <property type="match status" value="1"/>
</dbReference>
<evidence type="ECO:0000256" key="4">
    <source>
        <dbReference type="ARBA" id="ARBA00022679"/>
    </source>
</evidence>
<gene>
    <name evidence="6" type="primary">prmA</name>
    <name evidence="7" type="ORF">COC42_06075</name>
</gene>
<dbReference type="GO" id="GO:0032259">
    <property type="term" value="P:methylation"/>
    <property type="evidence" value="ECO:0007669"/>
    <property type="project" value="UniProtKB-KW"/>
</dbReference>
<dbReference type="Proteomes" id="UP000218366">
    <property type="component" value="Unassembled WGS sequence"/>
</dbReference>
<sequence length="304" mass="32425">MSDSWKVTLPCTRAEAEAIDPEGAAFADMTAPPVLMTRELTEDDVEDWVLDAYFQDEPGMREIAMLRALVPSAGDTAVVPERIAEQDWVTLSQSGLEPVATERFYVHTSANKGEVPAGLRAFHIEAGLAFGTGHHETTTGCLMTLEAMRAAGQVVRNHIDVGTGTGLLAFAAMHLWPNARATASDIDPISIDVTRVNAEVNGVKLGTGPGRLELAVAPGLAHRTIERRAPYDLVCANILAGPLIELAPAIAAATLPGGTAILAGLLDRQADGVLAAYRRAGFRLAGRIQLGDWPSLRLVRRPIR</sequence>
<dbReference type="GO" id="GO:0008276">
    <property type="term" value="F:protein methyltransferase activity"/>
    <property type="evidence" value="ECO:0007669"/>
    <property type="project" value="UniProtKB-UniRule"/>
</dbReference>
<dbReference type="InterPro" id="IPR029063">
    <property type="entry name" value="SAM-dependent_MTases_sf"/>
</dbReference>
<keyword evidence="7" id="KW-0687">Ribonucleoprotein</keyword>
<feature type="binding site" evidence="6">
    <location>
        <position position="185"/>
    </location>
    <ligand>
        <name>S-adenosyl-L-methionine</name>
        <dbReference type="ChEBI" id="CHEBI:59789"/>
    </ligand>
</feature>
<dbReference type="RefSeq" id="WP_096342287.1">
    <property type="nucleotide sequence ID" value="NZ_NWMW01000001.1"/>
</dbReference>
<accession>A0A2A4B7F8</accession>
<comment type="similarity">
    <text evidence="1 6">Belongs to the methyltransferase superfamily. PrmA family.</text>
</comment>
<keyword evidence="7" id="KW-0689">Ribosomal protein</keyword>
<comment type="function">
    <text evidence="6">Methylates ribosomal protein L11.</text>
</comment>
<comment type="subcellular location">
    <subcellularLocation>
        <location evidence="6">Cytoplasm</location>
    </subcellularLocation>
</comment>
<feature type="binding site" evidence="6">
    <location>
        <position position="237"/>
    </location>
    <ligand>
        <name>S-adenosyl-L-methionine</name>
        <dbReference type="ChEBI" id="CHEBI:59789"/>
    </ligand>
</feature>
<dbReference type="AlphaFoldDB" id="A0A2A4B7F8"/>
<evidence type="ECO:0000313" key="8">
    <source>
        <dbReference type="Proteomes" id="UP000218366"/>
    </source>
</evidence>
<reference evidence="7 8" key="1">
    <citation type="submission" date="2017-09" db="EMBL/GenBank/DDBJ databases">
        <title>Sphingomonas spermidinifaciens 9NM-10, whole genome shotgun sequence.</title>
        <authorList>
            <person name="Feng G."/>
            <person name="Zhu H."/>
        </authorList>
    </citation>
    <scope>NUCLEOTIDE SEQUENCE [LARGE SCALE GENOMIC DNA]</scope>
    <source>
        <strain evidence="7 8">9NM-10</strain>
    </source>
</reference>
<evidence type="ECO:0000256" key="2">
    <source>
        <dbReference type="ARBA" id="ARBA00022490"/>
    </source>
</evidence>
<keyword evidence="5 6" id="KW-0949">S-adenosyl-L-methionine</keyword>
<evidence type="ECO:0000313" key="7">
    <source>
        <dbReference type="EMBL" id="PCD03892.1"/>
    </source>
</evidence>
<proteinExistence type="inferred from homology"/>
<dbReference type="InterPro" id="IPR004498">
    <property type="entry name" value="Ribosomal_PrmA_MeTrfase"/>
</dbReference>
<organism evidence="7 8">
    <name type="scientific">Sphingomonas spermidinifaciens</name>
    <dbReference type="NCBI Taxonomy" id="1141889"/>
    <lineage>
        <taxon>Bacteria</taxon>
        <taxon>Pseudomonadati</taxon>
        <taxon>Pseudomonadota</taxon>
        <taxon>Alphaproteobacteria</taxon>
        <taxon>Sphingomonadales</taxon>
        <taxon>Sphingomonadaceae</taxon>
        <taxon>Sphingomonas</taxon>
    </lineage>
</organism>
<name>A0A2A4B7F8_9SPHN</name>
<feature type="binding site" evidence="6">
    <location>
        <position position="162"/>
    </location>
    <ligand>
        <name>S-adenosyl-L-methionine</name>
        <dbReference type="ChEBI" id="CHEBI:59789"/>
    </ligand>
</feature>
<evidence type="ECO:0000256" key="3">
    <source>
        <dbReference type="ARBA" id="ARBA00022603"/>
    </source>
</evidence>
<keyword evidence="8" id="KW-1185">Reference proteome</keyword>
<keyword evidence="4 6" id="KW-0808">Transferase</keyword>
<keyword evidence="3 6" id="KW-0489">Methyltransferase</keyword>
<dbReference type="Pfam" id="PF06325">
    <property type="entry name" value="PrmA"/>
    <property type="match status" value="1"/>
</dbReference>
<dbReference type="EC" id="2.1.1.-" evidence="6"/>
<dbReference type="EMBL" id="NWMW01000001">
    <property type="protein sequence ID" value="PCD03892.1"/>
    <property type="molecule type" value="Genomic_DNA"/>
</dbReference>
<feature type="binding site" evidence="6">
    <location>
        <position position="138"/>
    </location>
    <ligand>
        <name>S-adenosyl-L-methionine</name>
        <dbReference type="ChEBI" id="CHEBI:59789"/>
    </ligand>
</feature>
<dbReference type="SUPFAM" id="SSF53335">
    <property type="entry name" value="S-adenosyl-L-methionine-dependent methyltransferases"/>
    <property type="match status" value="1"/>
</dbReference>
<protein>
    <recommendedName>
        <fullName evidence="6">Ribosomal protein L11 methyltransferase</fullName>
        <shortName evidence="6">L11 Mtase</shortName>
        <ecNumber evidence="6">2.1.1.-</ecNumber>
    </recommendedName>
</protein>
<comment type="caution">
    <text evidence="7">The sequence shown here is derived from an EMBL/GenBank/DDBJ whole genome shotgun (WGS) entry which is preliminary data.</text>
</comment>
<dbReference type="OrthoDB" id="9785995at2"/>
<dbReference type="PANTHER" id="PTHR43648">
    <property type="entry name" value="ELECTRON TRANSFER FLAVOPROTEIN BETA SUBUNIT LYSINE METHYLTRANSFERASE"/>
    <property type="match status" value="1"/>
</dbReference>
<evidence type="ECO:0000256" key="6">
    <source>
        <dbReference type="HAMAP-Rule" id="MF_00735"/>
    </source>
</evidence>
<dbReference type="InterPro" id="IPR050078">
    <property type="entry name" value="Ribosomal_L11_MeTrfase_PrmA"/>
</dbReference>
<keyword evidence="2 6" id="KW-0963">Cytoplasm</keyword>
<evidence type="ECO:0000256" key="1">
    <source>
        <dbReference type="ARBA" id="ARBA00009741"/>
    </source>
</evidence>
<dbReference type="GO" id="GO:0005840">
    <property type="term" value="C:ribosome"/>
    <property type="evidence" value="ECO:0007669"/>
    <property type="project" value="UniProtKB-KW"/>
</dbReference>
<dbReference type="HAMAP" id="MF_00735">
    <property type="entry name" value="Methyltr_PrmA"/>
    <property type="match status" value="1"/>
</dbReference>
<comment type="catalytic activity">
    <reaction evidence="6">
        <text>L-lysyl-[protein] + 3 S-adenosyl-L-methionine = N(6),N(6),N(6)-trimethyl-L-lysyl-[protein] + 3 S-adenosyl-L-homocysteine + 3 H(+)</text>
        <dbReference type="Rhea" id="RHEA:54192"/>
        <dbReference type="Rhea" id="RHEA-COMP:9752"/>
        <dbReference type="Rhea" id="RHEA-COMP:13826"/>
        <dbReference type="ChEBI" id="CHEBI:15378"/>
        <dbReference type="ChEBI" id="CHEBI:29969"/>
        <dbReference type="ChEBI" id="CHEBI:57856"/>
        <dbReference type="ChEBI" id="CHEBI:59789"/>
        <dbReference type="ChEBI" id="CHEBI:61961"/>
    </reaction>
</comment>
<dbReference type="Gene3D" id="3.40.50.150">
    <property type="entry name" value="Vaccinia Virus protein VP39"/>
    <property type="match status" value="1"/>
</dbReference>